<evidence type="ECO:0000259" key="13">
    <source>
        <dbReference type="PROSITE" id="PS51192"/>
    </source>
</evidence>
<evidence type="ECO:0000256" key="4">
    <source>
        <dbReference type="ARBA" id="ARBA00022741"/>
    </source>
</evidence>
<dbReference type="GO" id="GO:0006269">
    <property type="term" value="P:DNA replication, synthesis of primer"/>
    <property type="evidence" value="ECO:0007669"/>
    <property type="project" value="UniProtKB-KW"/>
</dbReference>
<dbReference type="InterPro" id="IPR048949">
    <property type="entry name" value="WHD_PriA"/>
</dbReference>
<dbReference type="GO" id="GO:0008270">
    <property type="term" value="F:zinc ion binding"/>
    <property type="evidence" value="ECO:0007669"/>
    <property type="project" value="UniProtKB-UniRule"/>
</dbReference>
<evidence type="ECO:0000313" key="15">
    <source>
        <dbReference type="EMBL" id="TRW48317.1"/>
    </source>
</evidence>
<dbReference type="InterPro" id="IPR014001">
    <property type="entry name" value="Helicase_ATP-bd"/>
</dbReference>
<comment type="catalytic activity">
    <reaction evidence="12">
        <text>Couples ATP hydrolysis with the unwinding of duplex DNA by translocating in the 3'-5' direction.</text>
        <dbReference type="EC" id="5.6.2.4"/>
    </reaction>
</comment>
<dbReference type="Pfam" id="PF18319">
    <property type="entry name" value="Zn_ribbon_PriA"/>
    <property type="match status" value="1"/>
</dbReference>
<comment type="subunit">
    <text evidence="12">Component of the replication restart primosome.</text>
</comment>
<dbReference type="InterPro" id="IPR042115">
    <property type="entry name" value="PriA_3primeBD_sf"/>
</dbReference>
<feature type="binding site" evidence="12">
    <location>
        <position position="482"/>
    </location>
    <ligand>
        <name>Zn(2+)</name>
        <dbReference type="ChEBI" id="CHEBI:29105"/>
        <label>1</label>
    </ligand>
</feature>
<dbReference type="GO" id="GO:0016887">
    <property type="term" value="F:ATP hydrolysis activity"/>
    <property type="evidence" value="ECO:0007669"/>
    <property type="project" value="RHEA"/>
</dbReference>
<keyword evidence="6 12" id="KW-0347">Helicase</keyword>
<keyword evidence="5 12" id="KW-0378">Hydrolase</keyword>
<comment type="similarity">
    <text evidence="12">Belongs to the helicase family. PriA subfamily.</text>
</comment>
<sequence length="737" mass="81622">MENQQEQRCVRVAVPVPMRRQFDYLLPDDADAVVVGARVRVPFGSRSLIGFVTATDVSPHTPVEKLKAIEQVTDATPLWSQSMWELLLWAAQYYHHPLGDVLSHAAPIALRHGEPPEFQQILRYSLTESGAEIDLNSLKRAVQQRKIISALRERALTSADVKSLELAPTALKTLQEKGWVQVEAEALGVGAWTLQRGEQAHPLNPEQAVAVAALTTGLAEPNPCVWLLEGVTGSGKTEVYLQAMEAVLARGQQVLVMVPEIGLTPQTVARFRARYQVPVVVLHSGLSDQERLQAWLQAREGHAAIIIGTRSSIFTPIKNLGLLIIDEEHDASFKQQDGFRYNARDLAIKRAHQEGFGVILGSATPSLETLSNAQQGRYHHLQLKNRAGNAKPAKHFLLDLKQQRMQQGLSEQLVSTMRKHLQQGNQVLLFLNRRGFANALICHECGWVAECRRCQANMTVHQHNHSLQCHHCGASQRIPRQCGGCGSTQLISRGVGTEQLEQCIQQLFPDYSTVRIDRDSTRRKGQLESHLNAVSAGEHHILIGTQMLAKGHHFPDVTLVALLDVDGALYSADFRAPERLAQLYIQVAGRAGRASKAGTVVLQTHHPEHPLIQELVNNGYADFARSALLERSQAMLPPYAAMALFRAEALEKEAAEALLRAIMATLEQDGNGEVTVIGPMPAPLARKAGRYRYQLMLHGTHRAALHKLLLSKLSLIETLAETRKARWSLDIDPQDFT</sequence>
<comment type="cofactor">
    <cofactor evidence="12">
        <name>Zn(2+)</name>
        <dbReference type="ChEBI" id="CHEBI:29105"/>
    </cofactor>
    <text evidence="12">Binds 2 zinc ions per subunit.</text>
</comment>
<keyword evidence="10 12" id="KW-0413">Isomerase</keyword>
<name>A0A552WZT2_9GAMM</name>
<dbReference type="CDD" id="cd17929">
    <property type="entry name" value="DEXHc_priA"/>
    <property type="match status" value="1"/>
</dbReference>
<dbReference type="GO" id="GO:0003677">
    <property type="term" value="F:DNA binding"/>
    <property type="evidence" value="ECO:0007669"/>
    <property type="project" value="UniProtKB-UniRule"/>
</dbReference>
<dbReference type="HAMAP" id="MF_00983">
    <property type="entry name" value="PriA"/>
    <property type="match status" value="1"/>
</dbReference>
<dbReference type="FunFam" id="3.40.1440.60:FF:000001">
    <property type="entry name" value="Primosomal protein N"/>
    <property type="match status" value="1"/>
</dbReference>
<evidence type="ECO:0000256" key="9">
    <source>
        <dbReference type="ARBA" id="ARBA00023125"/>
    </source>
</evidence>
<dbReference type="GO" id="GO:0043138">
    <property type="term" value="F:3'-5' DNA helicase activity"/>
    <property type="evidence" value="ECO:0007669"/>
    <property type="project" value="UniProtKB-EC"/>
</dbReference>
<dbReference type="CDD" id="cd18804">
    <property type="entry name" value="SF2_C_priA"/>
    <property type="match status" value="1"/>
</dbReference>
<dbReference type="InterPro" id="IPR041222">
    <property type="entry name" value="PriA_3primeBD"/>
</dbReference>
<dbReference type="GO" id="GO:0006310">
    <property type="term" value="P:DNA recombination"/>
    <property type="evidence" value="ECO:0007669"/>
    <property type="project" value="InterPro"/>
</dbReference>
<keyword evidence="4 12" id="KW-0547">Nucleotide-binding</keyword>
<feature type="binding site" evidence="12">
    <location>
        <position position="442"/>
    </location>
    <ligand>
        <name>Zn(2+)</name>
        <dbReference type="ChEBI" id="CHEBI:29105"/>
        <label>1</label>
    </ligand>
</feature>
<dbReference type="GO" id="GO:0006302">
    <property type="term" value="P:double-strand break repair"/>
    <property type="evidence" value="ECO:0007669"/>
    <property type="project" value="InterPro"/>
</dbReference>
<dbReference type="EMBL" id="VJWL01000003">
    <property type="protein sequence ID" value="TRW48317.1"/>
    <property type="molecule type" value="Genomic_DNA"/>
</dbReference>
<dbReference type="OrthoDB" id="9759544at2"/>
<feature type="binding site" evidence="12">
    <location>
        <position position="445"/>
    </location>
    <ligand>
        <name>Zn(2+)</name>
        <dbReference type="ChEBI" id="CHEBI:29105"/>
        <label>1</label>
    </ligand>
</feature>
<dbReference type="InterPro" id="IPR040498">
    <property type="entry name" value="PriA_CRR"/>
</dbReference>
<evidence type="ECO:0000256" key="10">
    <source>
        <dbReference type="ARBA" id="ARBA00023235"/>
    </source>
</evidence>
<feature type="binding site" evidence="12">
    <location>
        <position position="485"/>
    </location>
    <ligand>
        <name>Zn(2+)</name>
        <dbReference type="ChEBI" id="CHEBI:29105"/>
        <label>1</label>
    </ligand>
</feature>
<evidence type="ECO:0000259" key="14">
    <source>
        <dbReference type="PROSITE" id="PS51194"/>
    </source>
</evidence>
<dbReference type="NCBIfam" id="TIGR00595">
    <property type="entry name" value="priA"/>
    <property type="match status" value="1"/>
</dbReference>
<feature type="binding site" evidence="12">
    <location>
        <position position="454"/>
    </location>
    <ligand>
        <name>Zn(2+)</name>
        <dbReference type="ChEBI" id="CHEBI:29105"/>
        <label>2</label>
    </ligand>
</feature>
<evidence type="ECO:0000256" key="2">
    <source>
        <dbReference type="ARBA" id="ARBA00022705"/>
    </source>
</evidence>
<dbReference type="PANTHER" id="PTHR30580">
    <property type="entry name" value="PRIMOSOMAL PROTEIN N"/>
    <property type="match status" value="1"/>
</dbReference>
<keyword evidence="7 12" id="KW-0862">Zinc</keyword>
<feature type="binding site" evidence="12">
    <location>
        <position position="469"/>
    </location>
    <ligand>
        <name>Zn(2+)</name>
        <dbReference type="ChEBI" id="CHEBI:29105"/>
        <label>2</label>
    </ligand>
</feature>
<keyword evidence="3 12" id="KW-0479">Metal-binding</keyword>
<dbReference type="Gene3D" id="3.40.50.300">
    <property type="entry name" value="P-loop containing nucleotide triphosphate hydrolases"/>
    <property type="match status" value="2"/>
</dbReference>
<comment type="catalytic activity">
    <reaction evidence="11 12">
        <text>ATP + H2O = ADP + phosphate + H(+)</text>
        <dbReference type="Rhea" id="RHEA:13065"/>
        <dbReference type="ChEBI" id="CHEBI:15377"/>
        <dbReference type="ChEBI" id="CHEBI:15378"/>
        <dbReference type="ChEBI" id="CHEBI:30616"/>
        <dbReference type="ChEBI" id="CHEBI:43474"/>
        <dbReference type="ChEBI" id="CHEBI:456216"/>
        <dbReference type="EC" id="5.6.2.4"/>
    </reaction>
</comment>
<feature type="domain" description="Helicase ATP-binding" evidence="13">
    <location>
        <begin position="217"/>
        <end position="383"/>
    </location>
</feature>
<gene>
    <name evidence="12 15" type="primary">priA</name>
    <name evidence="15" type="ORF">FM042_09035</name>
</gene>
<keyword evidence="1 12" id="KW-0639">Primosome</keyword>
<evidence type="ECO:0000256" key="5">
    <source>
        <dbReference type="ARBA" id="ARBA00022801"/>
    </source>
</evidence>
<organism evidence="15 16">
    <name type="scientific">Aliidiomarina halalkaliphila</name>
    <dbReference type="NCBI Taxonomy" id="2593535"/>
    <lineage>
        <taxon>Bacteria</taxon>
        <taxon>Pseudomonadati</taxon>
        <taxon>Pseudomonadota</taxon>
        <taxon>Gammaproteobacteria</taxon>
        <taxon>Alteromonadales</taxon>
        <taxon>Idiomarinaceae</taxon>
        <taxon>Aliidiomarina</taxon>
    </lineage>
</organism>
<keyword evidence="8 12" id="KW-0067">ATP-binding</keyword>
<dbReference type="GO" id="GO:0006270">
    <property type="term" value="P:DNA replication initiation"/>
    <property type="evidence" value="ECO:0007669"/>
    <property type="project" value="TreeGrafter"/>
</dbReference>
<keyword evidence="9 12" id="KW-0238">DNA-binding</keyword>
<dbReference type="NCBIfam" id="NF004067">
    <property type="entry name" value="PRK05580.1-4"/>
    <property type="match status" value="1"/>
</dbReference>
<dbReference type="PROSITE" id="PS51194">
    <property type="entry name" value="HELICASE_CTER"/>
    <property type="match status" value="1"/>
</dbReference>
<evidence type="ECO:0000256" key="3">
    <source>
        <dbReference type="ARBA" id="ARBA00022723"/>
    </source>
</evidence>
<dbReference type="Proteomes" id="UP000320359">
    <property type="component" value="Unassembled WGS sequence"/>
</dbReference>
<dbReference type="Pfam" id="PF00270">
    <property type="entry name" value="DEAD"/>
    <property type="match status" value="1"/>
</dbReference>
<evidence type="ECO:0000256" key="11">
    <source>
        <dbReference type="ARBA" id="ARBA00048988"/>
    </source>
</evidence>
<keyword evidence="2 12" id="KW-0235">DNA replication</keyword>
<dbReference type="SUPFAM" id="SSF52540">
    <property type="entry name" value="P-loop containing nucleoside triphosphate hydrolases"/>
    <property type="match status" value="2"/>
</dbReference>
<dbReference type="RefSeq" id="WP_143236109.1">
    <property type="nucleotide sequence ID" value="NZ_VJWL01000003.1"/>
</dbReference>
<dbReference type="PANTHER" id="PTHR30580:SF0">
    <property type="entry name" value="PRIMOSOMAL PROTEIN N"/>
    <property type="match status" value="1"/>
</dbReference>
<dbReference type="NCBIfam" id="NF004065">
    <property type="entry name" value="PRK05580.1-1"/>
    <property type="match status" value="1"/>
</dbReference>
<dbReference type="InterPro" id="IPR027417">
    <property type="entry name" value="P-loop_NTPase"/>
</dbReference>
<keyword evidence="16" id="KW-1185">Reference proteome</keyword>
<dbReference type="GO" id="GO:0005524">
    <property type="term" value="F:ATP binding"/>
    <property type="evidence" value="ECO:0007669"/>
    <property type="project" value="UniProtKB-UniRule"/>
</dbReference>
<dbReference type="Pfam" id="PF00271">
    <property type="entry name" value="Helicase_C"/>
    <property type="match status" value="1"/>
</dbReference>
<dbReference type="AlphaFoldDB" id="A0A552WZT2"/>
<feature type="binding site" evidence="12">
    <location>
        <position position="472"/>
    </location>
    <ligand>
        <name>Zn(2+)</name>
        <dbReference type="ChEBI" id="CHEBI:29105"/>
        <label>2</label>
    </ligand>
</feature>
<comment type="function">
    <text evidence="12">Initiates the restart of stalled replication forks, which reloads the replicative helicase on sites other than the origin of replication. Recognizes and binds to abandoned replication forks and remodels them to uncover a helicase loading site. Promotes assembly of the primosome at these replication forks.</text>
</comment>
<evidence type="ECO:0000256" key="8">
    <source>
        <dbReference type="ARBA" id="ARBA00022840"/>
    </source>
</evidence>
<evidence type="ECO:0000256" key="7">
    <source>
        <dbReference type="ARBA" id="ARBA00022833"/>
    </source>
</evidence>
<dbReference type="Pfam" id="PF18074">
    <property type="entry name" value="PriA_C"/>
    <property type="match status" value="1"/>
</dbReference>
<dbReference type="InterPro" id="IPR041236">
    <property type="entry name" value="PriA_C"/>
</dbReference>
<dbReference type="PROSITE" id="PS51192">
    <property type="entry name" value="HELICASE_ATP_BIND_1"/>
    <property type="match status" value="1"/>
</dbReference>
<protein>
    <recommendedName>
        <fullName evidence="12">Replication restart protein PriA</fullName>
    </recommendedName>
    <alternativeName>
        <fullName evidence="12">ATP-dependent DNA helicase PriA</fullName>
        <ecNumber evidence="12">5.6.2.4</ecNumber>
    </alternativeName>
    <alternativeName>
        <fullName evidence="12">DNA 3'-5' helicase PriA</fullName>
    </alternativeName>
</protein>
<comment type="caution">
    <text evidence="15">The sequence shown here is derived from an EMBL/GenBank/DDBJ whole genome shotgun (WGS) entry which is preliminary data.</text>
</comment>
<dbReference type="Pfam" id="PF21213">
    <property type="entry name" value="WHD_PriA"/>
    <property type="match status" value="1"/>
</dbReference>
<feature type="binding site" evidence="12">
    <location>
        <position position="451"/>
    </location>
    <ligand>
        <name>Zn(2+)</name>
        <dbReference type="ChEBI" id="CHEBI:29105"/>
        <label>2</label>
    </ligand>
</feature>
<dbReference type="Pfam" id="PF17764">
    <property type="entry name" value="PriA_3primeBD"/>
    <property type="match status" value="1"/>
</dbReference>
<dbReference type="InterPro" id="IPR011545">
    <property type="entry name" value="DEAD/DEAH_box_helicase_dom"/>
</dbReference>
<reference evidence="15 16" key="1">
    <citation type="submission" date="2019-07" db="EMBL/GenBank/DDBJ databases">
        <authorList>
            <person name="Yang M."/>
            <person name="Zhao D."/>
            <person name="Xiang H."/>
        </authorList>
    </citation>
    <scope>NUCLEOTIDE SEQUENCE [LARGE SCALE GENOMIC DNA]</scope>
    <source>
        <strain evidence="15 16">IM1326</strain>
    </source>
</reference>
<dbReference type="InterPro" id="IPR005259">
    <property type="entry name" value="PriA"/>
</dbReference>
<evidence type="ECO:0000256" key="12">
    <source>
        <dbReference type="HAMAP-Rule" id="MF_00983"/>
    </source>
</evidence>
<dbReference type="SMART" id="SM00487">
    <property type="entry name" value="DEXDc"/>
    <property type="match status" value="1"/>
</dbReference>
<dbReference type="InterPro" id="IPR001650">
    <property type="entry name" value="Helicase_C-like"/>
</dbReference>
<feature type="domain" description="Helicase C-terminal" evidence="14">
    <location>
        <begin position="473"/>
        <end position="643"/>
    </location>
</feature>
<dbReference type="FunFam" id="3.40.50.300:FF:000489">
    <property type="entry name" value="Primosome assembly protein PriA"/>
    <property type="match status" value="1"/>
</dbReference>
<evidence type="ECO:0000256" key="6">
    <source>
        <dbReference type="ARBA" id="ARBA00022806"/>
    </source>
</evidence>
<evidence type="ECO:0000313" key="16">
    <source>
        <dbReference type="Proteomes" id="UP000320359"/>
    </source>
</evidence>
<accession>A0A552WZT2</accession>
<evidence type="ECO:0000256" key="1">
    <source>
        <dbReference type="ARBA" id="ARBA00022515"/>
    </source>
</evidence>
<dbReference type="Gene3D" id="3.40.1440.60">
    <property type="entry name" value="PriA, 3(prime) DNA-binding domain"/>
    <property type="match status" value="1"/>
</dbReference>
<dbReference type="GO" id="GO:1990077">
    <property type="term" value="C:primosome complex"/>
    <property type="evidence" value="ECO:0007669"/>
    <property type="project" value="UniProtKB-UniRule"/>
</dbReference>
<proteinExistence type="inferred from homology"/>
<dbReference type="SMART" id="SM00490">
    <property type="entry name" value="HELICc"/>
    <property type="match status" value="1"/>
</dbReference>
<dbReference type="EC" id="5.6.2.4" evidence="12"/>